<name>A0AAD5TJL3_9FUNG</name>
<dbReference type="Pfam" id="PF19273">
    <property type="entry name" value="Exportin-5"/>
    <property type="match status" value="1"/>
</dbReference>
<reference evidence="2" key="1">
    <citation type="submission" date="2020-05" db="EMBL/GenBank/DDBJ databases">
        <title>Phylogenomic resolution of chytrid fungi.</title>
        <authorList>
            <person name="Stajich J.E."/>
            <person name="Amses K."/>
            <person name="Simmons R."/>
            <person name="Seto K."/>
            <person name="Myers J."/>
            <person name="Bonds A."/>
            <person name="Quandt C.A."/>
            <person name="Barry K."/>
            <person name="Liu P."/>
            <person name="Grigoriev I."/>
            <person name="Longcore J.E."/>
            <person name="James T.Y."/>
        </authorList>
    </citation>
    <scope>NUCLEOTIDE SEQUENCE</scope>
    <source>
        <strain evidence="2">JEL0379</strain>
    </source>
</reference>
<dbReference type="GO" id="GO:0006405">
    <property type="term" value="P:RNA export from nucleus"/>
    <property type="evidence" value="ECO:0007669"/>
    <property type="project" value="TreeGrafter"/>
</dbReference>
<gene>
    <name evidence="2" type="ORF">HDU87_005371</name>
</gene>
<protein>
    <recommendedName>
        <fullName evidence="1">Exportin-5 C-terminal domain-containing protein</fullName>
    </recommendedName>
</protein>
<dbReference type="GO" id="GO:0005737">
    <property type="term" value="C:cytoplasm"/>
    <property type="evidence" value="ECO:0007669"/>
    <property type="project" value="TreeGrafter"/>
</dbReference>
<dbReference type="GO" id="GO:0005634">
    <property type="term" value="C:nucleus"/>
    <property type="evidence" value="ECO:0007669"/>
    <property type="project" value="TreeGrafter"/>
</dbReference>
<dbReference type="GO" id="GO:0042565">
    <property type="term" value="C:RNA nuclear export complex"/>
    <property type="evidence" value="ECO:0007669"/>
    <property type="project" value="TreeGrafter"/>
</dbReference>
<dbReference type="EMBL" id="JADGJQ010000042">
    <property type="protein sequence ID" value="KAJ3176329.1"/>
    <property type="molecule type" value="Genomic_DNA"/>
</dbReference>
<dbReference type="InterPro" id="IPR011989">
    <property type="entry name" value="ARM-like"/>
</dbReference>
<evidence type="ECO:0000259" key="1">
    <source>
        <dbReference type="Pfam" id="PF19273"/>
    </source>
</evidence>
<dbReference type="Gene3D" id="1.25.10.10">
    <property type="entry name" value="Leucine-rich Repeat Variant"/>
    <property type="match status" value="1"/>
</dbReference>
<keyword evidence="3" id="KW-1185">Reference proteome</keyword>
<dbReference type="GO" id="GO:0003723">
    <property type="term" value="F:RNA binding"/>
    <property type="evidence" value="ECO:0007669"/>
    <property type="project" value="TreeGrafter"/>
</dbReference>
<dbReference type="PANTHER" id="PTHR11223">
    <property type="entry name" value="EXPORTIN 1/5"/>
    <property type="match status" value="1"/>
</dbReference>
<comment type="caution">
    <text evidence="2">The sequence shown here is derived from an EMBL/GenBank/DDBJ whole genome shotgun (WGS) entry which is preliminary data.</text>
</comment>
<evidence type="ECO:0000313" key="3">
    <source>
        <dbReference type="Proteomes" id="UP001212152"/>
    </source>
</evidence>
<evidence type="ECO:0000313" key="2">
    <source>
        <dbReference type="EMBL" id="KAJ3176329.1"/>
    </source>
</evidence>
<sequence length="487" mass="54833">MYEFVTFTMPDEKDFIEKHESVPIAETLPSQKSRNTKAALLWEEFVPQIAACLFAVLQSVHGIWNPARYPNAPPEFAILAYGTGKDITAHARQSASDIREERANSELLNQIVQITVWTSNMRDNCLQALSLMTYLGPQLYSIPSISEIWITVLLQPEAEIDNRHWKAAIATNLSPLVLNCPAYMYVSFLRPVLSTTFGTMSAKLDQQWNELVERGLRLTKPEDDERGAENDEGVGNLDNDFADDIRAERSLRDLTRAYADFVLSMFAVAPQVSQKKDKEPKTDSIKDGKGAGFVHLKLVEFLLWDQEIAQVLLTTLSQLVIVKDTAASRKAVKTCIKLLPTLLTYPEFHSWLGSVLLKTYLEALHDSYHIDVHTELFPAIAELYIHLRPLSDAPYQIFASLPGVTSEQLNDFESKLAAAPALKTQSALTRELLQKIAGVSVSQLGKKQQSFILNMNEKYLVDRPRRRAEETGEGDAANEWFGELFEQ</sequence>
<dbReference type="GO" id="GO:0005049">
    <property type="term" value="F:nuclear export signal receptor activity"/>
    <property type="evidence" value="ECO:0007669"/>
    <property type="project" value="InterPro"/>
</dbReference>
<organism evidence="2 3">
    <name type="scientific">Geranomyces variabilis</name>
    <dbReference type="NCBI Taxonomy" id="109894"/>
    <lineage>
        <taxon>Eukaryota</taxon>
        <taxon>Fungi</taxon>
        <taxon>Fungi incertae sedis</taxon>
        <taxon>Chytridiomycota</taxon>
        <taxon>Chytridiomycota incertae sedis</taxon>
        <taxon>Chytridiomycetes</taxon>
        <taxon>Spizellomycetales</taxon>
        <taxon>Powellomycetaceae</taxon>
        <taxon>Geranomyces</taxon>
    </lineage>
</organism>
<feature type="domain" description="Exportin-5 C-terminal" evidence="1">
    <location>
        <begin position="42"/>
        <end position="447"/>
    </location>
</feature>
<accession>A0AAD5TJL3</accession>
<dbReference type="InterPro" id="IPR045065">
    <property type="entry name" value="XPO1/5"/>
</dbReference>
<dbReference type="GO" id="GO:0006611">
    <property type="term" value="P:protein export from nucleus"/>
    <property type="evidence" value="ECO:0007669"/>
    <property type="project" value="InterPro"/>
</dbReference>
<dbReference type="AlphaFoldDB" id="A0AAD5TJL3"/>
<dbReference type="InterPro" id="IPR045478">
    <property type="entry name" value="Exportin-5_C"/>
</dbReference>
<dbReference type="PANTHER" id="PTHR11223:SF3">
    <property type="entry name" value="EXPORTIN-5"/>
    <property type="match status" value="1"/>
</dbReference>
<proteinExistence type="predicted"/>
<dbReference type="Proteomes" id="UP001212152">
    <property type="component" value="Unassembled WGS sequence"/>
</dbReference>